<sequence>MGRGPTGKWEWHDLVPKEIRNNVTKQESQRQAIIWELIKGEMVYVKDLETIDTLFIRPLRESEIIPPDRLPSFLQDVFHNFAEIHGHHRRMLERLHEIQREEHPFIRSITAPVFDAALNWRDAYL</sequence>
<reference evidence="1" key="1">
    <citation type="submission" date="2021-06" db="EMBL/GenBank/DDBJ databases">
        <authorList>
            <person name="Kallberg Y."/>
            <person name="Tangrot J."/>
            <person name="Rosling A."/>
        </authorList>
    </citation>
    <scope>NUCLEOTIDE SEQUENCE</scope>
    <source>
        <strain evidence="1">CL356</strain>
    </source>
</reference>
<name>A0ACA9R8E4_9GLOM</name>
<comment type="caution">
    <text evidence="1">The sequence shown here is derived from an EMBL/GenBank/DDBJ whole genome shotgun (WGS) entry which is preliminary data.</text>
</comment>
<dbReference type="EMBL" id="CAJVPT010072054">
    <property type="protein sequence ID" value="CAG8781325.1"/>
    <property type="molecule type" value="Genomic_DNA"/>
</dbReference>
<gene>
    <name evidence="1" type="ORF">ACOLOM_LOCUS14335</name>
</gene>
<protein>
    <submittedName>
        <fullName evidence="1">7765_t:CDS:1</fullName>
    </submittedName>
</protein>
<accession>A0ACA9R8E4</accession>
<evidence type="ECO:0000313" key="2">
    <source>
        <dbReference type="Proteomes" id="UP000789525"/>
    </source>
</evidence>
<keyword evidence="2" id="KW-1185">Reference proteome</keyword>
<proteinExistence type="predicted"/>
<feature type="non-terminal residue" evidence="1">
    <location>
        <position position="125"/>
    </location>
</feature>
<organism evidence="1 2">
    <name type="scientific">Acaulospora colombiana</name>
    <dbReference type="NCBI Taxonomy" id="27376"/>
    <lineage>
        <taxon>Eukaryota</taxon>
        <taxon>Fungi</taxon>
        <taxon>Fungi incertae sedis</taxon>
        <taxon>Mucoromycota</taxon>
        <taxon>Glomeromycotina</taxon>
        <taxon>Glomeromycetes</taxon>
        <taxon>Diversisporales</taxon>
        <taxon>Acaulosporaceae</taxon>
        <taxon>Acaulospora</taxon>
    </lineage>
</organism>
<evidence type="ECO:0000313" key="1">
    <source>
        <dbReference type="EMBL" id="CAG8781325.1"/>
    </source>
</evidence>
<dbReference type="Proteomes" id="UP000789525">
    <property type="component" value="Unassembled WGS sequence"/>
</dbReference>